<dbReference type="Gene3D" id="3.50.50.60">
    <property type="entry name" value="FAD/NAD(P)-binding domain"/>
    <property type="match status" value="1"/>
</dbReference>
<dbReference type="Gene3D" id="3.90.700.10">
    <property type="entry name" value="Succinate dehydrogenase/fumarate reductase flavoprotein, catalytic domain"/>
    <property type="match status" value="1"/>
</dbReference>
<dbReference type="SUPFAM" id="SSF56425">
    <property type="entry name" value="Succinate dehydrogenase/fumarate reductase flavoprotein, catalytic domain"/>
    <property type="match status" value="1"/>
</dbReference>
<comment type="caution">
    <text evidence="6">The sequence shown here is derived from an EMBL/GenBank/DDBJ whole genome shotgun (WGS) entry which is preliminary data.</text>
</comment>
<keyword evidence="2" id="KW-0285">Flavoprotein</keyword>
<reference evidence="6 7" key="1">
    <citation type="submission" date="2019-09" db="EMBL/GenBank/DDBJ databases">
        <authorList>
            <person name="Park J.-S."/>
            <person name="Choi H.-J."/>
        </authorList>
    </citation>
    <scope>NUCLEOTIDE SEQUENCE [LARGE SCALE GENOMIC DNA]</scope>
    <source>
        <strain evidence="6 7">176SS1-4</strain>
    </source>
</reference>
<evidence type="ECO:0000256" key="4">
    <source>
        <dbReference type="ARBA" id="ARBA00023002"/>
    </source>
</evidence>
<protein>
    <submittedName>
        <fullName evidence="6">FAD-dependent oxidoreductase</fullName>
    </submittedName>
</protein>
<evidence type="ECO:0000313" key="6">
    <source>
        <dbReference type="EMBL" id="KAA9004989.1"/>
    </source>
</evidence>
<dbReference type="InterPro" id="IPR006311">
    <property type="entry name" value="TAT_signal"/>
</dbReference>
<dbReference type="PANTHER" id="PTHR43400">
    <property type="entry name" value="FUMARATE REDUCTASE"/>
    <property type="match status" value="1"/>
</dbReference>
<dbReference type="GO" id="GO:0016491">
    <property type="term" value="F:oxidoreductase activity"/>
    <property type="evidence" value="ECO:0007669"/>
    <property type="project" value="UniProtKB-KW"/>
</dbReference>
<evidence type="ECO:0000259" key="5">
    <source>
        <dbReference type="Pfam" id="PF00890"/>
    </source>
</evidence>
<name>A0A5J5G9Y1_9RHOB</name>
<keyword evidence="3" id="KW-0274">FAD</keyword>
<dbReference type="PRINTS" id="PR00411">
    <property type="entry name" value="PNDRDTASEI"/>
</dbReference>
<evidence type="ECO:0000313" key="7">
    <source>
        <dbReference type="Proteomes" id="UP000326554"/>
    </source>
</evidence>
<dbReference type="RefSeq" id="WP_150446891.1">
    <property type="nucleotide sequence ID" value="NZ_VYQE01000009.1"/>
</dbReference>
<proteinExistence type="predicted"/>
<dbReference type="AlphaFoldDB" id="A0A5J5G9Y1"/>
<dbReference type="EMBL" id="VYQE01000009">
    <property type="protein sequence ID" value="KAA9004989.1"/>
    <property type="molecule type" value="Genomic_DNA"/>
</dbReference>
<dbReference type="Pfam" id="PF00890">
    <property type="entry name" value="FAD_binding_2"/>
    <property type="match status" value="1"/>
</dbReference>
<accession>A0A5J5G9Y1</accession>
<comment type="cofactor">
    <cofactor evidence="1">
        <name>FAD</name>
        <dbReference type="ChEBI" id="CHEBI:57692"/>
    </cofactor>
</comment>
<dbReference type="InterPro" id="IPR027477">
    <property type="entry name" value="Succ_DH/fumarate_Rdtase_cat_sf"/>
</dbReference>
<dbReference type="InterPro" id="IPR003953">
    <property type="entry name" value="FAD-dep_OxRdtase_2_FAD-bd"/>
</dbReference>
<dbReference type="InterPro" id="IPR050315">
    <property type="entry name" value="FAD-oxidoreductase_2"/>
</dbReference>
<feature type="domain" description="FAD-dependent oxidoreductase 2 FAD-binding" evidence="5">
    <location>
        <begin position="48"/>
        <end position="461"/>
    </location>
</feature>
<dbReference type="SUPFAM" id="SSF51905">
    <property type="entry name" value="FAD/NAD(P)-binding domain"/>
    <property type="match status" value="1"/>
</dbReference>
<evidence type="ECO:0000256" key="3">
    <source>
        <dbReference type="ARBA" id="ARBA00022827"/>
    </source>
</evidence>
<dbReference type="InterPro" id="IPR036188">
    <property type="entry name" value="FAD/NAD-bd_sf"/>
</dbReference>
<dbReference type="Proteomes" id="UP000326554">
    <property type="component" value="Unassembled WGS sequence"/>
</dbReference>
<keyword evidence="7" id="KW-1185">Reference proteome</keyword>
<keyword evidence="4" id="KW-0560">Oxidoreductase</keyword>
<evidence type="ECO:0000256" key="2">
    <source>
        <dbReference type="ARBA" id="ARBA00022630"/>
    </source>
</evidence>
<dbReference type="PROSITE" id="PS51318">
    <property type="entry name" value="TAT"/>
    <property type="match status" value="1"/>
</dbReference>
<dbReference type="GO" id="GO:0008202">
    <property type="term" value="P:steroid metabolic process"/>
    <property type="evidence" value="ECO:0007669"/>
    <property type="project" value="UniProtKB-ARBA"/>
</dbReference>
<evidence type="ECO:0000256" key="1">
    <source>
        <dbReference type="ARBA" id="ARBA00001974"/>
    </source>
</evidence>
<sequence length="490" mass="50463">MTMSSKPGLTRRSVLGSVGAGVGAFGLAGASVVEASLLPEPERMESFDVVVVGSGMAGCAAALQASESGARVVLLEKLDENRMGGNSLLAGGSYSVPLGTSQAARDDYVADYVSYCLGRGNETIFRLMAEHIHGDLDWLGSRGVELLAAEERPPNRVATVQTAPAAFAGMPRAFRTLKGVLSEAGVALMFETKARQLIMDESGAVVGVRALGADGVADYLGRAVVIATGGYAANSQILEGYSDPNAGAMMVRGVKSATGDGHVMAQAAGAGLKGMGGLMALHVAAVDGIETAAGQPARVVPYAISINQDGRRFVDESRGYVAHGKAVLEQPGQATSLIFDQALRESVAEGVIGTFERLGRPFHQANTLEDLAELVGAPVDEFVRTVENFNAAVEDGAAPGANPPKAKLANRIETPPFYAFSPLVPGVTLTFGAVMIDADARVLEPDGRVVPGLYAAGEGAGPVFFHDYIGGGALTNCLVMGRIAGRNASA</sequence>
<dbReference type="PANTHER" id="PTHR43400:SF10">
    <property type="entry name" value="3-OXOSTEROID 1-DEHYDROGENASE"/>
    <property type="match status" value="1"/>
</dbReference>
<gene>
    <name evidence="6" type="ORF">F3S47_18970</name>
</gene>
<organism evidence="6 7">
    <name type="scientific">Histidinibacterium aquaticum</name>
    <dbReference type="NCBI Taxonomy" id="2613962"/>
    <lineage>
        <taxon>Bacteria</taxon>
        <taxon>Pseudomonadati</taxon>
        <taxon>Pseudomonadota</taxon>
        <taxon>Alphaproteobacteria</taxon>
        <taxon>Rhodobacterales</taxon>
        <taxon>Paracoccaceae</taxon>
        <taxon>Histidinibacterium</taxon>
    </lineage>
</organism>